<evidence type="ECO:0000313" key="1">
    <source>
        <dbReference type="EMBL" id="KYD21961.1"/>
    </source>
</evidence>
<dbReference type="AlphaFoldDB" id="A0A150MC10"/>
<comment type="caution">
    <text evidence="1">The sequence shown here is derived from an EMBL/GenBank/DDBJ whole genome shotgun (WGS) entry which is preliminary data.</text>
</comment>
<gene>
    <name evidence="1" type="ORF">B4135_1587</name>
</gene>
<dbReference type="Proteomes" id="UP000075683">
    <property type="component" value="Unassembled WGS sequence"/>
</dbReference>
<protein>
    <submittedName>
        <fullName evidence="1">Uncharacterized protein</fullName>
    </submittedName>
</protein>
<dbReference type="EMBL" id="LQYT01000016">
    <property type="protein sequence ID" value="KYD21961.1"/>
    <property type="molecule type" value="Genomic_DNA"/>
</dbReference>
<sequence length="55" mass="6271">MRMERGDFRSPGQFDEGLWRYGQIQKGVDQNSNEKTMVVVGRGFRAWHPGGMRGG</sequence>
<organism evidence="1 2">
    <name type="scientific">Caldibacillus debilis</name>
    <dbReference type="NCBI Taxonomy" id="301148"/>
    <lineage>
        <taxon>Bacteria</taxon>
        <taxon>Bacillati</taxon>
        <taxon>Bacillota</taxon>
        <taxon>Bacilli</taxon>
        <taxon>Bacillales</taxon>
        <taxon>Bacillaceae</taxon>
        <taxon>Caldibacillus</taxon>
    </lineage>
</organism>
<name>A0A150MC10_9BACI</name>
<reference evidence="1 2" key="1">
    <citation type="submission" date="2016-01" db="EMBL/GenBank/DDBJ databases">
        <title>Draft Genome Sequences of Seven Thermophilic Sporeformers Isolated from Foods.</title>
        <authorList>
            <person name="Berendsen E.M."/>
            <person name="Wells-Bennik M.H."/>
            <person name="Krawcyk A.O."/>
            <person name="De Jong A."/>
            <person name="Holsappel S."/>
            <person name="Eijlander R.T."/>
            <person name="Kuipers O.P."/>
        </authorList>
    </citation>
    <scope>NUCLEOTIDE SEQUENCE [LARGE SCALE GENOMIC DNA]</scope>
    <source>
        <strain evidence="1 2">B4135</strain>
    </source>
</reference>
<accession>A0A150MC10</accession>
<evidence type="ECO:0000313" key="2">
    <source>
        <dbReference type="Proteomes" id="UP000075683"/>
    </source>
</evidence>
<proteinExistence type="predicted"/>